<dbReference type="Gene3D" id="3.40.1620.10">
    <property type="entry name" value="YefM-like domain"/>
    <property type="match status" value="1"/>
</dbReference>
<dbReference type="SUPFAM" id="SSF143120">
    <property type="entry name" value="YefM-like"/>
    <property type="match status" value="1"/>
</dbReference>
<dbReference type="AlphaFoldDB" id="A0A2M7PKQ0"/>
<organism evidence="3 4">
    <name type="scientific">Candidatus Infernicultor aquiphilus</name>
    <dbReference type="NCBI Taxonomy" id="1805029"/>
    <lineage>
        <taxon>Bacteria</taxon>
        <taxon>Pseudomonadati</taxon>
        <taxon>Atribacterota</taxon>
        <taxon>Candidatus Phoenicimicrobiia</taxon>
        <taxon>Candidatus Pheonicimicrobiales</taxon>
        <taxon>Candidatus Phoenicimicrobiaceae</taxon>
        <taxon>Candidatus Infernicultor</taxon>
    </lineage>
</organism>
<protein>
    <recommendedName>
        <fullName evidence="2">Antitoxin</fullName>
    </recommendedName>
</protein>
<gene>
    <name evidence="3" type="ORF">COZ07_10230</name>
</gene>
<dbReference type="InterPro" id="IPR036165">
    <property type="entry name" value="YefM-like_sf"/>
</dbReference>
<dbReference type="Pfam" id="PF02604">
    <property type="entry name" value="PhdYeFM_antitox"/>
    <property type="match status" value="1"/>
</dbReference>
<comment type="caution">
    <text evidence="3">The sequence shown here is derived from an EMBL/GenBank/DDBJ whole genome shotgun (WGS) entry which is preliminary data.</text>
</comment>
<accession>A0A2M7PKQ0</accession>
<sequence>MSISISEDIKSVSDLKKKTNAIFKQMHHTGRPIIVTVNGKPDAVLLDVEVFEKKLKSLNLGILLAEAEMDVRDGRTREARKFIKEFNESTKVSR</sequence>
<comment type="function">
    <text evidence="2">Antitoxin component of a type II toxin-antitoxin (TA) system.</text>
</comment>
<name>A0A2M7PKQ0_9BACT</name>
<dbReference type="Proteomes" id="UP000230646">
    <property type="component" value="Unassembled WGS sequence"/>
</dbReference>
<comment type="similarity">
    <text evidence="1 2">Belongs to the phD/YefM antitoxin family.</text>
</comment>
<dbReference type="RefSeq" id="WP_406608514.1">
    <property type="nucleotide sequence ID" value="NZ_PFKO01000372.1"/>
</dbReference>
<evidence type="ECO:0000256" key="1">
    <source>
        <dbReference type="ARBA" id="ARBA00009981"/>
    </source>
</evidence>
<dbReference type="EMBL" id="PFKO01000372">
    <property type="protein sequence ID" value="PIY31168.1"/>
    <property type="molecule type" value="Genomic_DNA"/>
</dbReference>
<dbReference type="InterPro" id="IPR006442">
    <property type="entry name" value="Antitoxin_Phd/YefM"/>
</dbReference>
<evidence type="ECO:0000256" key="2">
    <source>
        <dbReference type="RuleBase" id="RU362080"/>
    </source>
</evidence>
<evidence type="ECO:0000313" key="4">
    <source>
        <dbReference type="Proteomes" id="UP000230646"/>
    </source>
</evidence>
<evidence type="ECO:0000313" key="3">
    <source>
        <dbReference type="EMBL" id="PIY31168.1"/>
    </source>
</evidence>
<proteinExistence type="inferred from homology"/>
<dbReference type="NCBIfam" id="TIGR01552">
    <property type="entry name" value="phd_fam"/>
    <property type="match status" value="1"/>
</dbReference>
<reference evidence="3 4" key="1">
    <citation type="submission" date="2017-09" db="EMBL/GenBank/DDBJ databases">
        <title>Depth-based differentiation of microbial function through sediment-hosted aquifers and enrichment of novel symbionts in the deep terrestrial subsurface.</title>
        <authorList>
            <person name="Probst A.J."/>
            <person name="Ladd B."/>
            <person name="Jarett J.K."/>
            <person name="Geller-Mcgrath D.E."/>
            <person name="Sieber C.M."/>
            <person name="Emerson J.B."/>
            <person name="Anantharaman K."/>
            <person name="Thomas B.C."/>
            <person name="Malmstrom R."/>
            <person name="Stieglmeier M."/>
            <person name="Klingl A."/>
            <person name="Woyke T."/>
            <person name="Ryan C.M."/>
            <person name="Banfield J.F."/>
        </authorList>
    </citation>
    <scope>NUCLEOTIDE SEQUENCE [LARGE SCALE GENOMIC DNA]</scope>
    <source>
        <strain evidence="3">CG_4_10_14_3_um_filter_34_13</strain>
    </source>
</reference>